<organism evidence="13 14">
    <name type="scientific">Mannheimia bovis</name>
    <dbReference type="NCBI Taxonomy" id="2770636"/>
    <lineage>
        <taxon>Bacteria</taxon>
        <taxon>Pseudomonadati</taxon>
        <taxon>Pseudomonadota</taxon>
        <taxon>Gammaproteobacteria</taxon>
        <taxon>Pasteurellales</taxon>
        <taxon>Pasteurellaceae</taxon>
        <taxon>Mannheimia</taxon>
    </lineage>
</organism>
<feature type="domain" description="Trimeric autotransporter adhesin YadA-like stalk" evidence="12">
    <location>
        <begin position="2"/>
        <end position="36"/>
    </location>
</feature>
<dbReference type="GO" id="GO:0009986">
    <property type="term" value="C:cell surface"/>
    <property type="evidence" value="ECO:0007669"/>
    <property type="project" value="UniProtKB-SubCell"/>
</dbReference>
<evidence type="ECO:0000256" key="1">
    <source>
        <dbReference type="ARBA" id="ARBA00004241"/>
    </source>
</evidence>
<dbReference type="RefSeq" id="WP_188157499.1">
    <property type="nucleotide sequence ID" value="NZ_CP061280.1"/>
</dbReference>
<sequence>MADGVKPTDAVNKRQLDKVSADLDKTKRKLKAGVAGAVAVANIPQVTQAGANLLGVGVGNYNGESAIAVGYSKASDNNKVILKMSAGATTQGDYTFGAGMGYQWK</sequence>
<dbReference type="KEGG" id="mbos:ICJ55_04565"/>
<evidence type="ECO:0000256" key="4">
    <source>
        <dbReference type="ARBA" id="ARBA00022448"/>
    </source>
</evidence>
<feature type="domain" description="Trimeric autotransporter adhesin YadA-like C-terminal membrane anchor" evidence="11">
    <location>
        <begin position="44"/>
        <end position="104"/>
    </location>
</feature>
<dbReference type="SUPFAM" id="SSF54523">
    <property type="entry name" value="Pili subunits"/>
    <property type="match status" value="1"/>
</dbReference>
<comment type="subcellular location">
    <subcellularLocation>
        <location evidence="2">Cell outer membrane</location>
    </subcellularLocation>
    <subcellularLocation>
        <location evidence="1">Cell surface</location>
    </subcellularLocation>
</comment>
<reference evidence="13 14" key="1">
    <citation type="submission" date="2020-09" db="EMBL/GenBank/DDBJ databases">
        <title>Mannheimia bovis sp.nov., isolated from a cow.</title>
        <authorList>
            <person name="Li F."/>
        </authorList>
    </citation>
    <scope>NUCLEOTIDE SEQUENCE [LARGE SCALE GENOMIC DNA]</scope>
    <source>
        <strain evidence="13 14">ZY190616</strain>
    </source>
</reference>
<evidence type="ECO:0000259" key="12">
    <source>
        <dbReference type="Pfam" id="PF05662"/>
    </source>
</evidence>
<dbReference type="Pfam" id="PF05662">
    <property type="entry name" value="YadA_stalk"/>
    <property type="match status" value="1"/>
</dbReference>
<dbReference type="GO" id="GO:0015031">
    <property type="term" value="P:protein transport"/>
    <property type="evidence" value="ECO:0007669"/>
    <property type="project" value="UniProtKB-KW"/>
</dbReference>
<dbReference type="InterPro" id="IPR045584">
    <property type="entry name" value="Pilin-like"/>
</dbReference>
<evidence type="ECO:0000256" key="2">
    <source>
        <dbReference type="ARBA" id="ARBA00004442"/>
    </source>
</evidence>
<keyword evidence="4" id="KW-0813">Transport</keyword>
<name>A0A7H1C4U8_9PAST</name>
<gene>
    <name evidence="13" type="ORF">ICJ55_04565</name>
</gene>
<dbReference type="Gene3D" id="3.30.1300.30">
    <property type="entry name" value="GSPII I/J protein-like"/>
    <property type="match status" value="1"/>
</dbReference>
<keyword evidence="9" id="KW-0472">Membrane</keyword>
<dbReference type="InterPro" id="IPR005594">
    <property type="entry name" value="YadA_C"/>
</dbReference>
<evidence type="ECO:0000256" key="10">
    <source>
        <dbReference type="ARBA" id="ARBA00023237"/>
    </source>
</evidence>
<evidence type="ECO:0000259" key="11">
    <source>
        <dbReference type="Pfam" id="PF03895"/>
    </source>
</evidence>
<protein>
    <submittedName>
        <fullName evidence="13">YadA C-terminal domain-containing protein</fullName>
    </submittedName>
</protein>
<dbReference type="InterPro" id="IPR008635">
    <property type="entry name" value="Coiled_stalk_dom"/>
</dbReference>
<evidence type="ECO:0000256" key="7">
    <source>
        <dbReference type="ARBA" id="ARBA00022729"/>
    </source>
</evidence>
<dbReference type="AlphaFoldDB" id="A0A7H1C4U8"/>
<evidence type="ECO:0000256" key="5">
    <source>
        <dbReference type="ARBA" id="ARBA00022452"/>
    </source>
</evidence>
<keyword evidence="7" id="KW-0732">Signal</keyword>
<evidence type="ECO:0000256" key="8">
    <source>
        <dbReference type="ARBA" id="ARBA00022927"/>
    </source>
</evidence>
<keyword evidence="6" id="KW-0812">Transmembrane</keyword>
<evidence type="ECO:0000256" key="9">
    <source>
        <dbReference type="ARBA" id="ARBA00023136"/>
    </source>
</evidence>
<evidence type="ECO:0000313" key="13">
    <source>
        <dbReference type="EMBL" id="QNS16003.1"/>
    </source>
</evidence>
<evidence type="ECO:0000256" key="6">
    <source>
        <dbReference type="ARBA" id="ARBA00022692"/>
    </source>
</evidence>
<keyword evidence="5" id="KW-1134">Transmembrane beta strand</keyword>
<dbReference type="EMBL" id="CP061280">
    <property type="protein sequence ID" value="QNS16003.1"/>
    <property type="molecule type" value="Genomic_DNA"/>
</dbReference>
<dbReference type="GO" id="GO:0009279">
    <property type="term" value="C:cell outer membrane"/>
    <property type="evidence" value="ECO:0007669"/>
    <property type="project" value="UniProtKB-SubCell"/>
</dbReference>
<keyword evidence="10" id="KW-0998">Cell outer membrane</keyword>
<comment type="similarity">
    <text evidence="3">Belongs to the autotransporter-2 (AT-2) (TC 1.B.40) family.</text>
</comment>
<evidence type="ECO:0000313" key="14">
    <source>
        <dbReference type="Proteomes" id="UP000576260"/>
    </source>
</evidence>
<proteinExistence type="inferred from homology"/>
<evidence type="ECO:0000256" key="3">
    <source>
        <dbReference type="ARBA" id="ARBA00005848"/>
    </source>
</evidence>
<dbReference type="Proteomes" id="UP000576260">
    <property type="component" value="Chromosome"/>
</dbReference>
<keyword evidence="14" id="KW-1185">Reference proteome</keyword>
<accession>A0A7H1C4U8</accession>
<keyword evidence="8" id="KW-0653">Protein transport</keyword>
<dbReference type="Pfam" id="PF03895">
    <property type="entry name" value="YadA_anchor"/>
    <property type="match status" value="1"/>
</dbReference>